<organism evidence="1 2">
    <name type="scientific">Puccinia graminis f. sp. tritici</name>
    <dbReference type="NCBI Taxonomy" id="56615"/>
    <lineage>
        <taxon>Eukaryota</taxon>
        <taxon>Fungi</taxon>
        <taxon>Dikarya</taxon>
        <taxon>Basidiomycota</taxon>
        <taxon>Pucciniomycotina</taxon>
        <taxon>Pucciniomycetes</taxon>
        <taxon>Pucciniales</taxon>
        <taxon>Pucciniaceae</taxon>
        <taxon>Puccinia</taxon>
    </lineage>
</organism>
<evidence type="ECO:0000313" key="2">
    <source>
        <dbReference type="Proteomes" id="UP000325313"/>
    </source>
</evidence>
<sequence length="78" mass="8603">MVTRGCSRGSQPRAHKLEAAGGDNSAVVELPPIQINFQFSSSLPFFILHAQTRISELAVILIVFQSLRRSLQLLGHFV</sequence>
<name>A0A5B0RXF1_PUCGR</name>
<accession>A0A5B0RXF1</accession>
<proteinExistence type="predicted"/>
<comment type="caution">
    <text evidence="1">The sequence shown here is derived from an EMBL/GenBank/DDBJ whole genome shotgun (WGS) entry which is preliminary data.</text>
</comment>
<gene>
    <name evidence="1" type="ORF">PGTUg99_011243</name>
</gene>
<dbReference type="Proteomes" id="UP000325313">
    <property type="component" value="Unassembled WGS sequence"/>
</dbReference>
<evidence type="ECO:0000313" key="1">
    <source>
        <dbReference type="EMBL" id="KAA1130102.1"/>
    </source>
</evidence>
<dbReference type="EMBL" id="VDEP01000113">
    <property type="protein sequence ID" value="KAA1130102.1"/>
    <property type="molecule type" value="Genomic_DNA"/>
</dbReference>
<protein>
    <submittedName>
        <fullName evidence="1">Uncharacterized protein</fullName>
    </submittedName>
</protein>
<dbReference type="AlphaFoldDB" id="A0A5B0RXF1"/>
<reference evidence="1 2" key="1">
    <citation type="submission" date="2019-05" db="EMBL/GenBank/DDBJ databases">
        <title>Emergence of the Ug99 lineage of the wheat stem rust pathogen through somatic hybridization.</title>
        <authorList>
            <person name="Li F."/>
            <person name="Upadhyaya N.M."/>
            <person name="Sperschneider J."/>
            <person name="Matny O."/>
            <person name="Nguyen-Phuc H."/>
            <person name="Mago R."/>
            <person name="Raley C."/>
            <person name="Miller M.E."/>
            <person name="Silverstein K.A.T."/>
            <person name="Henningsen E."/>
            <person name="Hirsch C.D."/>
            <person name="Visser B."/>
            <person name="Pretorius Z.A."/>
            <person name="Steffenson B.J."/>
            <person name="Schwessinger B."/>
            <person name="Dodds P.N."/>
            <person name="Figueroa M."/>
        </authorList>
    </citation>
    <scope>NUCLEOTIDE SEQUENCE [LARGE SCALE GENOMIC DNA]</scope>
    <source>
        <strain evidence="1 2">Ug99</strain>
    </source>
</reference>